<sequence length="141" mass="16628">MDRHTWMYEISRTTIEFGLVKEYNLARPQAQGTKRGREEDNMTNNEEDDVDIDSLEEMIQDMEDHFMHQPDILNSLVDDSKNLLKRRIVGIENIEDGEEYDQFDENHPFSIGLPTSNDNEIVDVNYLRNDHAEGLWIDRQV</sequence>
<reference evidence="2" key="2">
    <citation type="submission" date="2023-05" db="EMBL/GenBank/DDBJ databases">
        <authorList>
            <person name="Schelkunov M.I."/>
        </authorList>
    </citation>
    <scope>NUCLEOTIDE SEQUENCE</scope>
    <source>
        <strain evidence="2">Hsosn_3</strain>
        <tissue evidence="2">Leaf</tissue>
    </source>
</reference>
<evidence type="ECO:0000313" key="3">
    <source>
        <dbReference type="Proteomes" id="UP001237642"/>
    </source>
</evidence>
<feature type="region of interest" description="Disordered" evidence="1">
    <location>
        <begin position="28"/>
        <end position="52"/>
    </location>
</feature>
<dbReference type="AlphaFoldDB" id="A0AAD8MB04"/>
<evidence type="ECO:0000256" key="1">
    <source>
        <dbReference type="SAM" id="MobiDB-lite"/>
    </source>
</evidence>
<dbReference type="EMBL" id="JAUIZM010000009">
    <property type="protein sequence ID" value="KAK1367276.1"/>
    <property type="molecule type" value="Genomic_DNA"/>
</dbReference>
<organism evidence="2 3">
    <name type="scientific">Heracleum sosnowskyi</name>
    <dbReference type="NCBI Taxonomy" id="360622"/>
    <lineage>
        <taxon>Eukaryota</taxon>
        <taxon>Viridiplantae</taxon>
        <taxon>Streptophyta</taxon>
        <taxon>Embryophyta</taxon>
        <taxon>Tracheophyta</taxon>
        <taxon>Spermatophyta</taxon>
        <taxon>Magnoliopsida</taxon>
        <taxon>eudicotyledons</taxon>
        <taxon>Gunneridae</taxon>
        <taxon>Pentapetalae</taxon>
        <taxon>asterids</taxon>
        <taxon>campanulids</taxon>
        <taxon>Apiales</taxon>
        <taxon>Apiaceae</taxon>
        <taxon>Apioideae</taxon>
        <taxon>apioid superclade</taxon>
        <taxon>Tordylieae</taxon>
        <taxon>Tordyliinae</taxon>
        <taxon>Heracleum</taxon>
    </lineage>
</organism>
<dbReference type="Proteomes" id="UP001237642">
    <property type="component" value="Unassembled WGS sequence"/>
</dbReference>
<comment type="caution">
    <text evidence="2">The sequence shown here is derived from an EMBL/GenBank/DDBJ whole genome shotgun (WGS) entry which is preliminary data.</text>
</comment>
<gene>
    <name evidence="2" type="ORF">POM88_042837</name>
</gene>
<protein>
    <submittedName>
        <fullName evidence="2">Uncharacterized protein</fullName>
    </submittedName>
</protein>
<accession>A0AAD8MB04</accession>
<reference evidence="2" key="1">
    <citation type="submission" date="2023-02" db="EMBL/GenBank/DDBJ databases">
        <title>Genome of toxic invasive species Heracleum sosnowskyi carries increased number of genes despite the absence of recent whole-genome duplications.</title>
        <authorList>
            <person name="Schelkunov M."/>
            <person name="Shtratnikova V."/>
            <person name="Makarenko M."/>
            <person name="Klepikova A."/>
            <person name="Omelchenko D."/>
            <person name="Novikova G."/>
            <person name="Obukhova E."/>
            <person name="Bogdanov V."/>
            <person name="Penin A."/>
            <person name="Logacheva M."/>
        </authorList>
    </citation>
    <scope>NUCLEOTIDE SEQUENCE</scope>
    <source>
        <strain evidence="2">Hsosn_3</strain>
        <tissue evidence="2">Leaf</tissue>
    </source>
</reference>
<evidence type="ECO:0000313" key="2">
    <source>
        <dbReference type="EMBL" id="KAK1367276.1"/>
    </source>
</evidence>
<keyword evidence="3" id="KW-1185">Reference proteome</keyword>
<proteinExistence type="predicted"/>
<name>A0AAD8MB04_9APIA</name>